<feature type="region of interest" description="Disordered" evidence="1">
    <location>
        <begin position="426"/>
        <end position="445"/>
    </location>
</feature>
<organism evidence="3 4">
    <name type="scientific">Steccherinum ochraceum</name>
    <dbReference type="NCBI Taxonomy" id="92696"/>
    <lineage>
        <taxon>Eukaryota</taxon>
        <taxon>Fungi</taxon>
        <taxon>Dikarya</taxon>
        <taxon>Basidiomycota</taxon>
        <taxon>Agaricomycotina</taxon>
        <taxon>Agaricomycetes</taxon>
        <taxon>Polyporales</taxon>
        <taxon>Steccherinaceae</taxon>
        <taxon>Steccherinum</taxon>
    </lineage>
</organism>
<dbReference type="Proteomes" id="UP000292702">
    <property type="component" value="Unassembled WGS sequence"/>
</dbReference>
<name>A0A4R0RLR9_9APHY</name>
<accession>A0A4R0RLR9</accession>
<dbReference type="EMBL" id="RWJN01000064">
    <property type="protein sequence ID" value="TCD68516.1"/>
    <property type="molecule type" value="Genomic_DNA"/>
</dbReference>
<gene>
    <name evidence="3" type="ORF">EIP91_010572</name>
</gene>
<dbReference type="OrthoDB" id="3226064at2759"/>
<sequence length="445" mass="51250">MSMTLYDIPPEVLEQIILELEPLDVAQLSQCSTLLAAVIYDPTSQLLWRKLYLAQFLDDPRECITPLGEPASQDFDWKRSLQRIARAKIVIRNPSVCREDEREEVVRTLLRLATHLPPTPDITDSDMSRNLAWLADLLRGGSYFDQPYWPLSQEERALRAQLHTLFGVTTHDFRAKRRVESRGYVYAMRNYKPENEFGPFLPDRSGRVNWEHVLYLQHVMSMHILPQGIPERADAFTIFPLSLPYCQSLIPMEMNLDEEEDWAGLEGDWHCSFAFCDHRELLVYNNYNISDNAPLRTEIFEDPQFTEVFRTMHVKVKVKGTEPDPEYPTRPKILWEGAISGTHMMSGWVNTSPDGYIRWHFVSGEPGLAMWSSEGVQVGGVRSSYGVLGTWTTVLHDIHDPVGKCPPALVIRPFLMRKIQPGSFEWHEEAQDDEADEDQDEIDAD</sequence>
<feature type="domain" description="F-box" evidence="2">
    <location>
        <begin position="2"/>
        <end position="51"/>
    </location>
</feature>
<dbReference type="InterPro" id="IPR036047">
    <property type="entry name" value="F-box-like_dom_sf"/>
</dbReference>
<protein>
    <recommendedName>
        <fullName evidence="2">F-box domain-containing protein</fullName>
    </recommendedName>
</protein>
<feature type="compositionally biased region" description="Acidic residues" evidence="1">
    <location>
        <begin position="430"/>
        <end position="445"/>
    </location>
</feature>
<dbReference type="SUPFAM" id="SSF81383">
    <property type="entry name" value="F-box domain"/>
    <property type="match status" value="1"/>
</dbReference>
<dbReference type="Pfam" id="PF00646">
    <property type="entry name" value="F-box"/>
    <property type="match status" value="1"/>
</dbReference>
<reference evidence="3 4" key="1">
    <citation type="submission" date="2018-11" db="EMBL/GenBank/DDBJ databases">
        <title>Genome assembly of Steccherinum ochraceum LE-BIN_3174, the white-rot fungus of the Steccherinaceae family (The Residual Polyporoid clade, Polyporales, Basidiomycota).</title>
        <authorList>
            <person name="Fedorova T.V."/>
            <person name="Glazunova O.A."/>
            <person name="Landesman E.O."/>
            <person name="Moiseenko K.V."/>
            <person name="Psurtseva N.V."/>
            <person name="Savinova O.S."/>
            <person name="Shakhova N.V."/>
            <person name="Tyazhelova T.V."/>
            <person name="Vasina D.V."/>
        </authorList>
    </citation>
    <scope>NUCLEOTIDE SEQUENCE [LARGE SCALE GENOMIC DNA]</scope>
    <source>
        <strain evidence="3 4">LE-BIN_3174</strain>
    </source>
</reference>
<comment type="caution">
    <text evidence="3">The sequence shown here is derived from an EMBL/GenBank/DDBJ whole genome shotgun (WGS) entry which is preliminary data.</text>
</comment>
<evidence type="ECO:0000313" key="3">
    <source>
        <dbReference type="EMBL" id="TCD68516.1"/>
    </source>
</evidence>
<dbReference type="STRING" id="92696.A0A4R0RLR9"/>
<evidence type="ECO:0000313" key="4">
    <source>
        <dbReference type="Proteomes" id="UP000292702"/>
    </source>
</evidence>
<evidence type="ECO:0000256" key="1">
    <source>
        <dbReference type="SAM" id="MobiDB-lite"/>
    </source>
</evidence>
<dbReference type="PROSITE" id="PS50181">
    <property type="entry name" value="FBOX"/>
    <property type="match status" value="1"/>
</dbReference>
<evidence type="ECO:0000259" key="2">
    <source>
        <dbReference type="PROSITE" id="PS50181"/>
    </source>
</evidence>
<dbReference type="InterPro" id="IPR001810">
    <property type="entry name" value="F-box_dom"/>
</dbReference>
<proteinExistence type="predicted"/>
<keyword evidence="4" id="KW-1185">Reference proteome</keyword>
<dbReference type="AlphaFoldDB" id="A0A4R0RLR9"/>